<protein>
    <submittedName>
        <fullName evidence="2">ParB-like nuclease/partitioning protein</fullName>
    </submittedName>
</protein>
<keyword evidence="3" id="KW-1185">Reference proteome</keyword>
<sequence>MTVELKQVPLTDIQPNPWNPHRMTEEEFEALIASVREDGQWRPIIVVEMDVPDEYTPKVEFPYRIVDGEHLYRALVQLHMEGVWPNLANVVVYGKNSEVPAWKQMEIGQTINHGLRGSKEDPVKTKQVLEQILKHRPVEAVARKLGMGVAGVKRVAEAPKPVRLSGPSYMPTYKERQNHVIALLFSTADELKEFDDLVQSLATPEERKLPRGQRRLSVLKRALQALKT</sequence>
<gene>
    <name evidence="2" type="ORF">P23p82</name>
</gene>
<dbReference type="EMBL" id="EU100883">
    <property type="protein sequence ID" value="ABU96915.1"/>
    <property type="molecule type" value="Genomic_DNA"/>
</dbReference>
<feature type="domain" description="ParB-like N-terminal" evidence="1">
    <location>
        <begin position="6"/>
        <end position="113"/>
    </location>
</feature>
<organismHost>
    <name type="scientific">Thermus thermophilus</name>
    <dbReference type="NCBI Taxonomy" id="274"/>
</organismHost>
<evidence type="ECO:0000313" key="2">
    <source>
        <dbReference type="EMBL" id="ABU96915.1"/>
    </source>
</evidence>
<dbReference type="SUPFAM" id="SSF110849">
    <property type="entry name" value="ParB/Sulfiredoxin"/>
    <property type="match status" value="1"/>
</dbReference>
<dbReference type="Proteomes" id="UP000001132">
    <property type="component" value="Segment"/>
</dbReference>
<evidence type="ECO:0000259" key="1">
    <source>
        <dbReference type="SMART" id="SM00470"/>
    </source>
</evidence>
<dbReference type="GO" id="GO:0007059">
    <property type="term" value="P:chromosome segregation"/>
    <property type="evidence" value="ECO:0007669"/>
    <property type="project" value="TreeGrafter"/>
</dbReference>
<dbReference type="Gene3D" id="3.90.1530.10">
    <property type="entry name" value="Conserved hypothetical protein from pyrococcus furiosus pfu- 392566-001, ParB domain"/>
    <property type="match status" value="1"/>
</dbReference>
<name>A7XXB4_BP234</name>
<dbReference type="InterPro" id="IPR003115">
    <property type="entry name" value="ParB_N"/>
</dbReference>
<dbReference type="RefSeq" id="YP_001467935.1">
    <property type="nucleotide sequence ID" value="NC_009803.1"/>
</dbReference>
<dbReference type="KEGG" id="vg:5600465"/>
<dbReference type="PANTHER" id="PTHR33375">
    <property type="entry name" value="CHROMOSOME-PARTITIONING PROTEIN PARB-RELATED"/>
    <property type="match status" value="1"/>
</dbReference>
<dbReference type="InterPro" id="IPR036086">
    <property type="entry name" value="ParB/Sulfiredoxin_sf"/>
</dbReference>
<dbReference type="Pfam" id="PF02195">
    <property type="entry name" value="ParB_N"/>
    <property type="match status" value="1"/>
</dbReference>
<dbReference type="PANTHER" id="PTHR33375:SF1">
    <property type="entry name" value="CHROMOSOME-PARTITIONING PROTEIN PARB-RELATED"/>
    <property type="match status" value="1"/>
</dbReference>
<proteinExistence type="predicted"/>
<dbReference type="SMART" id="SM00470">
    <property type="entry name" value="ParB"/>
    <property type="match status" value="1"/>
</dbReference>
<evidence type="ECO:0000313" key="3">
    <source>
        <dbReference type="Proteomes" id="UP000001132"/>
    </source>
</evidence>
<organism evidence="2 3">
    <name type="scientific">Thermus virus P23-45</name>
    <name type="common">Thermus thermophilus phage P23-45</name>
    <dbReference type="NCBI Taxonomy" id="2914006"/>
    <lineage>
        <taxon>Viruses</taxon>
        <taxon>Duplodnaviria</taxon>
        <taxon>Heunggongvirae</taxon>
        <taxon>Uroviricota</taxon>
        <taxon>Caudoviricetes</taxon>
        <taxon>Oshimavirus</taxon>
        <taxon>Oshimavirus P2345</taxon>
    </lineage>
</organism>
<reference evidence="2 3" key="1">
    <citation type="journal article" date="2008" name="J. Mol. Biol.">
        <title>Genome comparison and proteomic characterization of Thermus thermophilus bacteriophages P23-45 and P74-26: siphoviruses with triplex-forming sequences and the longest known tails.</title>
        <authorList>
            <person name="Minakhin L."/>
            <person name="Goel M."/>
            <person name="Berdygulova Z."/>
            <person name="Ramanculov E."/>
            <person name="Florens L."/>
            <person name="Glazko G."/>
            <person name="Karamychev V.N."/>
            <person name="Slesarev A.I."/>
            <person name="Kozyavkin S.A."/>
            <person name="Khromov I."/>
            <person name="Ackermann H.W."/>
            <person name="Washburn M."/>
            <person name="Mushegian A."/>
            <person name="Severinov K."/>
        </authorList>
    </citation>
    <scope>NUCLEOTIDE SEQUENCE</scope>
</reference>
<dbReference type="GO" id="GO:0045881">
    <property type="term" value="P:positive regulation of sporulation resulting in formation of a cellular spore"/>
    <property type="evidence" value="ECO:0007669"/>
    <property type="project" value="TreeGrafter"/>
</dbReference>
<dbReference type="GeneID" id="5600465"/>
<dbReference type="InterPro" id="IPR050336">
    <property type="entry name" value="Chromosome_partition/occlusion"/>
</dbReference>
<accession>A7XXB4</accession>